<dbReference type="PROSITE" id="PS51257">
    <property type="entry name" value="PROKAR_LIPOPROTEIN"/>
    <property type="match status" value="1"/>
</dbReference>
<keyword evidence="10 23" id="KW-0732">Signal</keyword>
<evidence type="ECO:0000256" key="10">
    <source>
        <dbReference type="ARBA" id="ARBA00022729"/>
    </source>
</evidence>
<keyword evidence="9" id="KW-0479">Metal-binding</keyword>
<keyword evidence="7" id="KW-0964">Secreted</keyword>
<evidence type="ECO:0000256" key="23">
    <source>
        <dbReference type="SAM" id="SignalP"/>
    </source>
</evidence>
<feature type="domain" description="NodB homology" evidence="24">
    <location>
        <begin position="193"/>
        <end position="400"/>
    </location>
</feature>
<feature type="region of interest" description="Disordered" evidence="22">
    <location>
        <begin position="22"/>
        <end position="73"/>
    </location>
</feature>
<keyword evidence="19" id="KW-0624">Polysaccharide degradation</keyword>
<evidence type="ECO:0000256" key="21">
    <source>
        <dbReference type="ARBA" id="ARBA00048494"/>
    </source>
</evidence>
<dbReference type="EC" id="3.5.1.41" evidence="20"/>
<evidence type="ECO:0000256" key="2">
    <source>
        <dbReference type="ARBA" id="ARBA00004191"/>
    </source>
</evidence>
<evidence type="ECO:0000256" key="9">
    <source>
        <dbReference type="ARBA" id="ARBA00022723"/>
    </source>
</evidence>
<dbReference type="GO" id="GO:0005886">
    <property type="term" value="C:plasma membrane"/>
    <property type="evidence" value="ECO:0007669"/>
    <property type="project" value="UniProtKB-SubCell"/>
</dbReference>
<comment type="caution">
    <text evidence="25">The sequence shown here is derived from an EMBL/GenBank/DDBJ whole genome shotgun (WGS) entry which is preliminary data.</text>
</comment>
<evidence type="ECO:0000256" key="8">
    <source>
        <dbReference type="ARBA" id="ARBA00022622"/>
    </source>
</evidence>
<dbReference type="Proteomes" id="UP000567179">
    <property type="component" value="Unassembled WGS sequence"/>
</dbReference>
<keyword evidence="5" id="KW-1003">Cell membrane</keyword>
<protein>
    <recommendedName>
        <fullName evidence="20">chitin deacetylase</fullName>
        <ecNumber evidence="20">3.5.1.41</ecNumber>
    </recommendedName>
</protein>
<organism evidence="25 26">
    <name type="scientific">Psilocybe cf. subviscida</name>
    <dbReference type="NCBI Taxonomy" id="2480587"/>
    <lineage>
        <taxon>Eukaryota</taxon>
        <taxon>Fungi</taxon>
        <taxon>Dikarya</taxon>
        <taxon>Basidiomycota</taxon>
        <taxon>Agaricomycotina</taxon>
        <taxon>Agaricomycetes</taxon>
        <taxon>Agaricomycetidae</taxon>
        <taxon>Agaricales</taxon>
        <taxon>Agaricineae</taxon>
        <taxon>Strophariaceae</taxon>
        <taxon>Psilocybe</taxon>
    </lineage>
</organism>
<evidence type="ECO:0000256" key="15">
    <source>
        <dbReference type="ARBA" id="ARBA00023277"/>
    </source>
</evidence>
<evidence type="ECO:0000256" key="5">
    <source>
        <dbReference type="ARBA" id="ARBA00022475"/>
    </source>
</evidence>
<dbReference type="AlphaFoldDB" id="A0A8H5B4H2"/>
<dbReference type="GO" id="GO:0046872">
    <property type="term" value="F:metal ion binding"/>
    <property type="evidence" value="ECO:0007669"/>
    <property type="project" value="UniProtKB-KW"/>
</dbReference>
<evidence type="ECO:0000256" key="17">
    <source>
        <dbReference type="ARBA" id="ARBA00023288"/>
    </source>
</evidence>
<evidence type="ECO:0000256" key="11">
    <source>
        <dbReference type="ARBA" id="ARBA00022801"/>
    </source>
</evidence>
<dbReference type="PANTHER" id="PTHR10587:SF133">
    <property type="entry name" value="CHITIN DEACETYLASE 1-RELATED"/>
    <property type="match status" value="1"/>
</dbReference>
<dbReference type="InterPro" id="IPR011330">
    <property type="entry name" value="Glyco_hydro/deAcase_b/a-brl"/>
</dbReference>
<evidence type="ECO:0000256" key="4">
    <source>
        <dbReference type="ARBA" id="ARBA00010973"/>
    </source>
</evidence>
<evidence type="ECO:0000256" key="18">
    <source>
        <dbReference type="ARBA" id="ARBA00023316"/>
    </source>
</evidence>
<feature type="compositionally biased region" description="Polar residues" evidence="22">
    <location>
        <begin position="53"/>
        <end position="66"/>
    </location>
</feature>
<keyword evidence="18" id="KW-0961">Cell wall biogenesis/degradation</keyword>
<evidence type="ECO:0000256" key="13">
    <source>
        <dbReference type="ARBA" id="ARBA00023136"/>
    </source>
</evidence>
<evidence type="ECO:0000259" key="24">
    <source>
        <dbReference type="PROSITE" id="PS51677"/>
    </source>
</evidence>
<evidence type="ECO:0000313" key="25">
    <source>
        <dbReference type="EMBL" id="KAF5316111.1"/>
    </source>
</evidence>
<keyword evidence="8" id="KW-0336">GPI-anchor</keyword>
<evidence type="ECO:0000313" key="26">
    <source>
        <dbReference type="Proteomes" id="UP000567179"/>
    </source>
</evidence>
<comment type="similarity">
    <text evidence="4">Belongs to the polysaccharide deacetylase family.</text>
</comment>
<evidence type="ECO:0000256" key="20">
    <source>
        <dbReference type="ARBA" id="ARBA00024056"/>
    </source>
</evidence>
<keyword evidence="17" id="KW-0449">Lipoprotein</keyword>
<dbReference type="OrthoDB" id="407355at2759"/>
<keyword evidence="11" id="KW-0378">Hydrolase</keyword>
<dbReference type="EMBL" id="JAACJJ010000042">
    <property type="protein sequence ID" value="KAF5316111.1"/>
    <property type="molecule type" value="Genomic_DNA"/>
</dbReference>
<evidence type="ECO:0000256" key="16">
    <source>
        <dbReference type="ARBA" id="ARBA00023285"/>
    </source>
</evidence>
<dbReference type="GO" id="GO:0004099">
    <property type="term" value="F:chitin deacetylase activity"/>
    <property type="evidence" value="ECO:0007669"/>
    <property type="project" value="UniProtKB-EC"/>
</dbReference>
<keyword evidence="14" id="KW-0325">Glycoprotein</keyword>
<gene>
    <name evidence="25" type="ORF">D9619_006391</name>
</gene>
<accession>A0A8H5B4H2</accession>
<evidence type="ECO:0000256" key="14">
    <source>
        <dbReference type="ARBA" id="ARBA00023180"/>
    </source>
</evidence>
<evidence type="ECO:0000256" key="6">
    <source>
        <dbReference type="ARBA" id="ARBA00022512"/>
    </source>
</evidence>
<keyword evidence="6" id="KW-0134">Cell wall</keyword>
<keyword evidence="12" id="KW-0146">Chitin degradation</keyword>
<keyword evidence="16" id="KW-0170">Cobalt</keyword>
<reference evidence="25 26" key="1">
    <citation type="journal article" date="2020" name="ISME J.">
        <title>Uncovering the hidden diversity of litter-decomposition mechanisms in mushroom-forming fungi.</title>
        <authorList>
            <person name="Floudas D."/>
            <person name="Bentzer J."/>
            <person name="Ahren D."/>
            <person name="Johansson T."/>
            <person name="Persson P."/>
            <person name="Tunlid A."/>
        </authorList>
    </citation>
    <scope>NUCLEOTIDE SEQUENCE [LARGE SCALE GENOMIC DNA]</scope>
    <source>
        <strain evidence="25 26">CBS 101986</strain>
    </source>
</reference>
<evidence type="ECO:0000256" key="7">
    <source>
        <dbReference type="ARBA" id="ARBA00022525"/>
    </source>
</evidence>
<keyword evidence="15" id="KW-0119">Carbohydrate metabolism</keyword>
<dbReference type="InterPro" id="IPR002509">
    <property type="entry name" value="NODB_dom"/>
</dbReference>
<evidence type="ECO:0000256" key="22">
    <source>
        <dbReference type="SAM" id="MobiDB-lite"/>
    </source>
</evidence>
<comment type="cofactor">
    <cofactor evidence="1">
        <name>Co(2+)</name>
        <dbReference type="ChEBI" id="CHEBI:48828"/>
    </cofactor>
</comment>
<evidence type="ECO:0000256" key="1">
    <source>
        <dbReference type="ARBA" id="ARBA00001941"/>
    </source>
</evidence>
<dbReference type="SUPFAM" id="SSF88713">
    <property type="entry name" value="Glycoside hydrolase/deacetylase"/>
    <property type="match status" value="1"/>
</dbReference>
<dbReference type="PANTHER" id="PTHR10587">
    <property type="entry name" value="GLYCOSYL TRANSFERASE-RELATED"/>
    <property type="match status" value="1"/>
</dbReference>
<dbReference type="Pfam" id="PF01522">
    <property type="entry name" value="Polysacc_deac_1"/>
    <property type="match status" value="1"/>
</dbReference>
<comment type="subcellular location">
    <subcellularLocation>
        <location evidence="3">Cell membrane</location>
        <topology evidence="3">Lipid-anchor</topology>
        <topology evidence="3">GPI-anchor</topology>
    </subcellularLocation>
    <subcellularLocation>
        <location evidence="2">Secreted</location>
        <location evidence="2">Cell wall</location>
    </subcellularLocation>
</comment>
<evidence type="ECO:0000256" key="19">
    <source>
        <dbReference type="ARBA" id="ARBA00023326"/>
    </source>
</evidence>
<dbReference type="GO" id="GO:0006032">
    <property type="term" value="P:chitin catabolic process"/>
    <property type="evidence" value="ECO:0007669"/>
    <property type="project" value="UniProtKB-KW"/>
</dbReference>
<sequence>MKLQAIALLAVLTACTEARMDQPHAARQHHKRQTTSPTNTAAVTGTPGPVASGTVSGTPVASATTTGPPPLATYTTIPPLESITLGMPTRAPPVFVAAHSPGASAPISGAPAIPTPLPLSSYPPQDKVPPTDSAQVKEWLKELDGFYIPDLKPTVDATCAGDPAAAAQAAQRGWWTCGGHTRATDIVACPNKLNWGLSFDDGPSPYTPILLDYLKQHKIGATFFVVGSRVVERPGMLVEEYMSGHEISVHTWSHHTLTSLTNEQIVAELGWTRKAIRDVLGVTPTTMRPPQGDIDDRVRAISLAMGLTPIMWTSTPDGGKFDSNDWRVAGGILTGTQAFGIFQTLLSNASTFPTGFVTLQHDLFEITVDIAVGYTLDTAVKHTPKFNITPIGECLGYPDGNLYRETSNNKTFPYTNLTRGGVDINGDGKLDIKFGKNAGHSLSAPVWGSLGAVLLSIAALAHIAV</sequence>
<dbReference type="GO" id="GO:0098552">
    <property type="term" value="C:side of membrane"/>
    <property type="evidence" value="ECO:0007669"/>
    <property type="project" value="UniProtKB-KW"/>
</dbReference>
<dbReference type="GO" id="GO:0071555">
    <property type="term" value="P:cell wall organization"/>
    <property type="evidence" value="ECO:0007669"/>
    <property type="project" value="UniProtKB-KW"/>
</dbReference>
<dbReference type="GO" id="GO:0009272">
    <property type="term" value="P:fungal-type cell wall biogenesis"/>
    <property type="evidence" value="ECO:0007669"/>
    <property type="project" value="UniProtKB-ARBA"/>
</dbReference>
<dbReference type="Gene3D" id="3.20.20.370">
    <property type="entry name" value="Glycoside hydrolase/deacetylase"/>
    <property type="match status" value="1"/>
</dbReference>
<comment type="catalytic activity">
    <reaction evidence="21">
        <text>[(1-&gt;4)-N-acetyl-beta-D-glucosaminyl](n) + n H2O = chitosan + n acetate</text>
        <dbReference type="Rhea" id="RHEA:10464"/>
        <dbReference type="Rhea" id="RHEA-COMP:9593"/>
        <dbReference type="Rhea" id="RHEA-COMP:9597"/>
        <dbReference type="ChEBI" id="CHEBI:15377"/>
        <dbReference type="ChEBI" id="CHEBI:17029"/>
        <dbReference type="ChEBI" id="CHEBI:30089"/>
        <dbReference type="ChEBI" id="CHEBI:57704"/>
        <dbReference type="EC" id="3.5.1.41"/>
    </reaction>
    <physiologicalReaction direction="left-to-right" evidence="21">
        <dbReference type="Rhea" id="RHEA:10465"/>
    </physiologicalReaction>
</comment>
<dbReference type="FunFam" id="3.20.20.370:FF:000004">
    <property type="entry name" value="Related to Chitin deacetylase"/>
    <property type="match status" value="1"/>
</dbReference>
<evidence type="ECO:0000256" key="12">
    <source>
        <dbReference type="ARBA" id="ARBA00023024"/>
    </source>
</evidence>
<proteinExistence type="inferred from homology"/>
<feature type="signal peptide" evidence="23">
    <location>
        <begin position="1"/>
        <end position="18"/>
    </location>
</feature>
<feature type="chain" id="PRO_5034262813" description="chitin deacetylase" evidence="23">
    <location>
        <begin position="19"/>
        <end position="465"/>
    </location>
</feature>
<evidence type="ECO:0000256" key="3">
    <source>
        <dbReference type="ARBA" id="ARBA00004609"/>
    </source>
</evidence>
<dbReference type="InterPro" id="IPR050248">
    <property type="entry name" value="Polysacc_deacetylase_ArnD"/>
</dbReference>
<keyword evidence="13" id="KW-0472">Membrane</keyword>
<dbReference type="PROSITE" id="PS51677">
    <property type="entry name" value="NODB"/>
    <property type="match status" value="1"/>
</dbReference>
<dbReference type="GO" id="GO:0000272">
    <property type="term" value="P:polysaccharide catabolic process"/>
    <property type="evidence" value="ECO:0007669"/>
    <property type="project" value="UniProtKB-KW"/>
</dbReference>
<feature type="compositionally biased region" description="Polar residues" evidence="22">
    <location>
        <begin position="34"/>
        <end position="43"/>
    </location>
</feature>
<keyword evidence="26" id="KW-1185">Reference proteome</keyword>
<name>A0A8H5B4H2_9AGAR</name>